<feature type="domain" description="N-acetyltransferase" evidence="1">
    <location>
        <begin position="119"/>
        <end position="252"/>
    </location>
</feature>
<organism evidence="2 3">
    <name type="scientific">Streptomyces olivaceiscleroticus</name>
    <dbReference type="NCBI Taxonomy" id="68245"/>
    <lineage>
        <taxon>Bacteria</taxon>
        <taxon>Bacillati</taxon>
        <taxon>Actinomycetota</taxon>
        <taxon>Actinomycetes</taxon>
        <taxon>Kitasatosporales</taxon>
        <taxon>Streptomycetaceae</taxon>
        <taxon>Streptomyces</taxon>
    </lineage>
</organism>
<dbReference type="EMBL" id="BAAABY010000002">
    <property type="protein sequence ID" value="GAA0442135.1"/>
    <property type="molecule type" value="Genomic_DNA"/>
</dbReference>
<dbReference type="InterPro" id="IPR016181">
    <property type="entry name" value="Acyl_CoA_acyltransferase"/>
</dbReference>
<reference evidence="2 3" key="1">
    <citation type="journal article" date="2019" name="Int. J. Syst. Evol. Microbiol.">
        <title>The Global Catalogue of Microorganisms (GCM) 10K type strain sequencing project: providing services to taxonomists for standard genome sequencing and annotation.</title>
        <authorList>
            <consortium name="The Broad Institute Genomics Platform"/>
            <consortium name="The Broad Institute Genome Sequencing Center for Infectious Disease"/>
            <person name="Wu L."/>
            <person name="Ma J."/>
        </authorList>
    </citation>
    <scope>NUCLEOTIDE SEQUENCE [LARGE SCALE GENOMIC DNA]</scope>
    <source>
        <strain evidence="2 3">JCM 4805</strain>
    </source>
</reference>
<dbReference type="Gene3D" id="3.40.630.30">
    <property type="match status" value="1"/>
</dbReference>
<comment type="caution">
    <text evidence="2">The sequence shown here is derived from an EMBL/GenBank/DDBJ whole genome shotgun (WGS) entry which is preliminary data.</text>
</comment>
<dbReference type="InterPro" id="IPR027365">
    <property type="entry name" value="GNAT_acetyltra_YdfB-like"/>
</dbReference>
<dbReference type="RefSeq" id="WP_346092356.1">
    <property type="nucleotide sequence ID" value="NZ_BAAABY010000002.1"/>
</dbReference>
<dbReference type="InterPro" id="IPR000182">
    <property type="entry name" value="GNAT_dom"/>
</dbReference>
<protein>
    <recommendedName>
        <fullName evidence="1">N-acetyltransferase domain-containing protein</fullName>
    </recommendedName>
</protein>
<proteinExistence type="predicted"/>
<evidence type="ECO:0000313" key="3">
    <source>
        <dbReference type="Proteomes" id="UP001500909"/>
    </source>
</evidence>
<dbReference type="SUPFAM" id="SSF55729">
    <property type="entry name" value="Acyl-CoA N-acyltransferases (Nat)"/>
    <property type="match status" value="1"/>
</dbReference>
<dbReference type="Pfam" id="PF12746">
    <property type="entry name" value="GNAT_acetyltran"/>
    <property type="match status" value="1"/>
</dbReference>
<name>A0ABN0ZC84_9ACTN</name>
<sequence>MINIAPSQLPAFASRLAEEGPCAVPLAEHVLLTGIGRWRADRIVLPRTVGVSCAGHVLLRGVPDGLTPEELAPWAGSYIDASARFLPLLCTAFDRLTPWERMVWTQQAEPQRYSLPRGVTVRRLGPADAHALTALGPDAAWLTASWGGPRGLAASGHCWAALSRAGRVLAVACTYFRGTRYEEVAAFTTPDHRRHRLALACVAALSADIASRGHTPSWNCSVHHRASRLLAWTAGFRLVREYVHYAVGDPVARGGHAEGRAA</sequence>
<gene>
    <name evidence="2" type="ORF">GCM10010361_02620</name>
</gene>
<evidence type="ECO:0000313" key="2">
    <source>
        <dbReference type="EMBL" id="GAA0442135.1"/>
    </source>
</evidence>
<accession>A0ABN0ZC84</accession>
<keyword evidence="3" id="KW-1185">Reference proteome</keyword>
<dbReference type="Proteomes" id="UP001500909">
    <property type="component" value="Unassembled WGS sequence"/>
</dbReference>
<dbReference type="PROSITE" id="PS51186">
    <property type="entry name" value="GNAT"/>
    <property type="match status" value="1"/>
</dbReference>
<evidence type="ECO:0000259" key="1">
    <source>
        <dbReference type="PROSITE" id="PS51186"/>
    </source>
</evidence>